<gene>
    <name evidence="19" type="ORF">HD841_000989</name>
</gene>
<keyword evidence="5" id="KW-0410">Iron transport</keyword>
<evidence type="ECO:0000256" key="16">
    <source>
        <dbReference type="SAM" id="SignalP"/>
    </source>
</evidence>
<dbReference type="PANTHER" id="PTHR32552">
    <property type="entry name" value="FERRICHROME IRON RECEPTOR-RELATED"/>
    <property type="match status" value="1"/>
</dbReference>
<dbReference type="InterPro" id="IPR012910">
    <property type="entry name" value="Plug_dom"/>
</dbReference>
<feature type="domain" description="TonB-dependent receptor plug" evidence="18">
    <location>
        <begin position="59"/>
        <end position="159"/>
    </location>
</feature>
<dbReference type="Proteomes" id="UP000517753">
    <property type="component" value="Unassembled WGS sequence"/>
</dbReference>
<feature type="signal peptide" evidence="16">
    <location>
        <begin position="1"/>
        <end position="17"/>
    </location>
</feature>
<reference evidence="19 20" key="1">
    <citation type="submission" date="2020-07" db="EMBL/GenBank/DDBJ databases">
        <authorList>
            <person name="Partida-Martinez L."/>
            <person name="Huntemann M."/>
            <person name="Clum A."/>
            <person name="Wang J."/>
            <person name="Palaniappan K."/>
            <person name="Ritter S."/>
            <person name="Chen I.-M."/>
            <person name="Stamatis D."/>
            <person name="Reddy T."/>
            <person name="O'Malley R."/>
            <person name="Daum C."/>
            <person name="Shapiro N."/>
            <person name="Ivanova N."/>
            <person name="Kyrpides N."/>
            <person name="Woyke T."/>
        </authorList>
    </citation>
    <scope>NUCLEOTIDE SEQUENCE [LARGE SCALE GENOMIC DNA]</scope>
    <source>
        <strain evidence="19 20">AS2.3</strain>
    </source>
</reference>
<dbReference type="GO" id="GO:0015344">
    <property type="term" value="F:siderophore uptake transmembrane transporter activity"/>
    <property type="evidence" value="ECO:0007669"/>
    <property type="project" value="TreeGrafter"/>
</dbReference>
<evidence type="ECO:0000256" key="3">
    <source>
        <dbReference type="ARBA" id="ARBA00022448"/>
    </source>
</evidence>
<dbReference type="Gene3D" id="2.170.130.10">
    <property type="entry name" value="TonB-dependent receptor, plug domain"/>
    <property type="match status" value="1"/>
</dbReference>
<dbReference type="EMBL" id="JACCBY010000001">
    <property type="protein sequence ID" value="NYD89220.1"/>
    <property type="molecule type" value="Genomic_DNA"/>
</dbReference>
<dbReference type="NCBIfam" id="TIGR01783">
    <property type="entry name" value="TonB-siderophor"/>
    <property type="match status" value="1"/>
</dbReference>
<proteinExistence type="inferred from homology"/>
<evidence type="ECO:0000256" key="1">
    <source>
        <dbReference type="ARBA" id="ARBA00004571"/>
    </source>
</evidence>
<keyword evidence="6 14" id="KW-0812">Transmembrane</keyword>
<evidence type="ECO:0000256" key="10">
    <source>
        <dbReference type="ARBA" id="ARBA00023077"/>
    </source>
</evidence>
<protein>
    <submittedName>
        <fullName evidence="19">Outer membrane receptor for ferric coprogen and ferric-rhodotorulic acid</fullName>
    </submittedName>
</protein>
<reference evidence="19 20" key="2">
    <citation type="submission" date="2020-08" db="EMBL/GenBank/DDBJ databases">
        <title>The Agave Microbiome: Exploring the role of microbial communities in plant adaptations to desert environments.</title>
        <authorList>
            <person name="Partida-Martinez L.P."/>
        </authorList>
    </citation>
    <scope>NUCLEOTIDE SEQUENCE [LARGE SCALE GENOMIC DNA]</scope>
    <source>
        <strain evidence="19 20">AS2.3</strain>
    </source>
</reference>
<keyword evidence="20" id="KW-1185">Reference proteome</keyword>
<evidence type="ECO:0000313" key="19">
    <source>
        <dbReference type="EMBL" id="NYD89220.1"/>
    </source>
</evidence>
<keyword evidence="8" id="KW-0408">Iron</keyword>
<keyword evidence="13 14" id="KW-0998">Cell outer membrane</keyword>
<evidence type="ECO:0000259" key="18">
    <source>
        <dbReference type="Pfam" id="PF07715"/>
    </source>
</evidence>
<comment type="subcellular location">
    <subcellularLocation>
        <location evidence="1 14">Cell outer membrane</location>
        <topology evidence="1 14">Multi-pass membrane protein</topology>
    </subcellularLocation>
</comment>
<dbReference type="RefSeq" id="WP_179507704.1">
    <property type="nucleotide sequence ID" value="NZ_JACCBY010000001.1"/>
</dbReference>
<organism evidence="19 20">
    <name type="scientific">Sphingomonas melonis</name>
    <dbReference type="NCBI Taxonomy" id="152682"/>
    <lineage>
        <taxon>Bacteria</taxon>
        <taxon>Pseudomonadati</taxon>
        <taxon>Pseudomonadota</taxon>
        <taxon>Alphaproteobacteria</taxon>
        <taxon>Sphingomonadales</taxon>
        <taxon>Sphingomonadaceae</taxon>
        <taxon>Sphingomonas</taxon>
    </lineage>
</organism>
<comment type="caution">
    <text evidence="19">The sequence shown here is derived from an EMBL/GenBank/DDBJ whole genome shotgun (WGS) entry which is preliminary data.</text>
</comment>
<evidence type="ECO:0000256" key="12">
    <source>
        <dbReference type="ARBA" id="ARBA00023170"/>
    </source>
</evidence>
<dbReference type="GO" id="GO:0015891">
    <property type="term" value="P:siderophore transport"/>
    <property type="evidence" value="ECO:0007669"/>
    <property type="project" value="InterPro"/>
</dbReference>
<keyword evidence="7 16" id="KW-0732">Signal</keyword>
<dbReference type="InterPro" id="IPR039426">
    <property type="entry name" value="TonB-dep_rcpt-like"/>
</dbReference>
<feature type="domain" description="TonB-dependent receptor-like beta-barrel" evidence="17">
    <location>
        <begin position="243"/>
        <end position="686"/>
    </location>
</feature>
<keyword evidence="12 19" id="KW-0675">Receptor</keyword>
<dbReference type="CDD" id="cd01347">
    <property type="entry name" value="ligand_gated_channel"/>
    <property type="match status" value="1"/>
</dbReference>
<evidence type="ECO:0000256" key="6">
    <source>
        <dbReference type="ARBA" id="ARBA00022692"/>
    </source>
</evidence>
<evidence type="ECO:0000256" key="5">
    <source>
        <dbReference type="ARBA" id="ARBA00022496"/>
    </source>
</evidence>
<dbReference type="SUPFAM" id="SSF56935">
    <property type="entry name" value="Porins"/>
    <property type="match status" value="1"/>
</dbReference>
<dbReference type="AlphaFoldDB" id="A0A7Y9FL16"/>
<evidence type="ECO:0000256" key="4">
    <source>
        <dbReference type="ARBA" id="ARBA00022452"/>
    </source>
</evidence>
<evidence type="ECO:0000256" key="2">
    <source>
        <dbReference type="ARBA" id="ARBA00009810"/>
    </source>
</evidence>
<evidence type="ECO:0000259" key="17">
    <source>
        <dbReference type="Pfam" id="PF00593"/>
    </source>
</evidence>
<dbReference type="PROSITE" id="PS52016">
    <property type="entry name" value="TONB_DEPENDENT_REC_3"/>
    <property type="match status" value="1"/>
</dbReference>
<dbReference type="FunFam" id="2.170.130.10:FF:000010">
    <property type="entry name" value="Ferripyoverdine receptor"/>
    <property type="match status" value="1"/>
</dbReference>
<evidence type="ECO:0000256" key="14">
    <source>
        <dbReference type="PROSITE-ProRule" id="PRU01360"/>
    </source>
</evidence>
<dbReference type="Gene3D" id="2.40.170.20">
    <property type="entry name" value="TonB-dependent receptor, beta-barrel domain"/>
    <property type="match status" value="1"/>
</dbReference>
<keyword evidence="4 14" id="KW-1134">Transmembrane beta strand</keyword>
<dbReference type="InterPro" id="IPR010105">
    <property type="entry name" value="TonB_sidphr_rcpt"/>
</dbReference>
<evidence type="ECO:0000256" key="15">
    <source>
        <dbReference type="RuleBase" id="RU003357"/>
    </source>
</evidence>
<dbReference type="Pfam" id="PF07715">
    <property type="entry name" value="Plug"/>
    <property type="match status" value="1"/>
</dbReference>
<dbReference type="PANTHER" id="PTHR32552:SF74">
    <property type="entry name" value="HYDROXAMATE SIDEROPHORE RECEPTOR FHUE"/>
    <property type="match status" value="1"/>
</dbReference>
<evidence type="ECO:0000313" key="20">
    <source>
        <dbReference type="Proteomes" id="UP000517753"/>
    </source>
</evidence>
<evidence type="ECO:0000256" key="8">
    <source>
        <dbReference type="ARBA" id="ARBA00023004"/>
    </source>
</evidence>
<dbReference type="GO" id="GO:0009279">
    <property type="term" value="C:cell outer membrane"/>
    <property type="evidence" value="ECO:0007669"/>
    <property type="project" value="UniProtKB-SubCell"/>
</dbReference>
<dbReference type="InterPro" id="IPR036942">
    <property type="entry name" value="Beta-barrel_TonB_sf"/>
</dbReference>
<feature type="chain" id="PRO_5031336533" evidence="16">
    <location>
        <begin position="18"/>
        <end position="717"/>
    </location>
</feature>
<evidence type="ECO:0000256" key="13">
    <source>
        <dbReference type="ARBA" id="ARBA00023237"/>
    </source>
</evidence>
<name>A0A7Y9FL16_9SPHN</name>
<comment type="similarity">
    <text evidence="2 14 15">Belongs to the TonB-dependent receptor family.</text>
</comment>
<keyword evidence="9" id="KW-0406">Ion transport</keyword>
<dbReference type="GO" id="GO:0038023">
    <property type="term" value="F:signaling receptor activity"/>
    <property type="evidence" value="ECO:0007669"/>
    <property type="project" value="InterPro"/>
</dbReference>
<keyword evidence="3 14" id="KW-0813">Transport</keyword>
<dbReference type="Pfam" id="PF00593">
    <property type="entry name" value="TonB_dep_Rec_b-barrel"/>
    <property type="match status" value="1"/>
</dbReference>
<evidence type="ECO:0000256" key="7">
    <source>
        <dbReference type="ARBA" id="ARBA00022729"/>
    </source>
</evidence>
<evidence type="ECO:0000256" key="11">
    <source>
        <dbReference type="ARBA" id="ARBA00023136"/>
    </source>
</evidence>
<dbReference type="InterPro" id="IPR037066">
    <property type="entry name" value="Plug_dom_sf"/>
</dbReference>
<evidence type="ECO:0000256" key="9">
    <source>
        <dbReference type="ARBA" id="ARBA00023065"/>
    </source>
</evidence>
<keyword evidence="10 15" id="KW-0798">TonB box</keyword>
<accession>A0A7Y9FL16</accession>
<dbReference type="InterPro" id="IPR000531">
    <property type="entry name" value="Beta-barrel_TonB"/>
</dbReference>
<sequence length="717" mass="77480">MTALIALMAATVAAAPAADAPPAPQRSSDDIIVTGQRSEGSDDYGVKAQRTATRLPLSQRETPQSISVVTRAQIEDFQLNDVNTLLATVPGVNVLAGETDRVYYSARGFDIQTFQIDGIGLPFSFGIQTGSIDTAMYDRVEVVRGAPGLLSPTGNPSAVINFIRKRPYHELKVSASAQYGSFDHARVDGDVSLPLTADGSIRARAVGALLDTDSYIDRYSLRRWTGYGIVEADLGANTVISAGYGHQDHQSRGAMWGAIPLYYTDGSRIDFARSSNYAPRWSGWNIIDRQIFGDLTHNFGNGWTGKLSVLRKATSENDTLFYVFGNPVRGAPGGIDRSDPATVKGIQSYPGAFRGDARNLTLDAYIGGPVAIGGRRHDVMVGVMRGAERYRQYSSYDSSSLNLFLPLDTLFDGTFPKPKFPTPYALSLDQHTQRETVYGLVRLNLADPFKVMLGGNYTHATSTGYSYTLPTNFDSRRFLPFVGATYDLTSSISAYASFATIFNPQTDFDANNRQLAPITGDNLEAGLKGAWFGGRFNASAAVFQARQKNTAEAAGFDTVLGRTIYRGTDAKSQGIEIEASGQPAAGVQVTGGFTVMRVRGENDAPVRTFVPRNTGRLNVSYTPQGLQALKLGAAVQYQSRFYFEPGGLSSTTGQPIRITQGGVATIDLLARYALTDNVAISANLQNATNAKYLTALTFDQSRYAAPRAILGTISLRY</sequence>
<keyword evidence="11 14" id="KW-0472">Membrane</keyword>